<protein>
    <submittedName>
        <fullName evidence="1">DUF938 domain-containing protein</fullName>
    </submittedName>
</protein>
<dbReference type="Pfam" id="PF06080">
    <property type="entry name" value="DUF938"/>
    <property type="match status" value="1"/>
</dbReference>
<dbReference type="CDD" id="cd02440">
    <property type="entry name" value="AdoMet_MTases"/>
    <property type="match status" value="1"/>
</dbReference>
<dbReference type="EMBL" id="CP067977">
    <property type="protein sequence ID" value="QQQ19224.1"/>
    <property type="molecule type" value="Genomic_DNA"/>
</dbReference>
<gene>
    <name evidence="1" type="ORF">JIP62_03655</name>
</gene>
<evidence type="ECO:0000313" key="2">
    <source>
        <dbReference type="Proteomes" id="UP000595448"/>
    </source>
</evidence>
<proteinExistence type="predicted"/>
<dbReference type="PANTHER" id="PTHR20974">
    <property type="entry name" value="UPF0585 PROTEIN CG18661"/>
    <property type="match status" value="1"/>
</dbReference>
<organism evidence="1 2">
    <name type="scientific">Brevundimonas vitisensis</name>
    <dbReference type="NCBI Taxonomy" id="2800818"/>
    <lineage>
        <taxon>Bacteria</taxon>
        <taxon>Pseudomonadati</taxon>
        <taxon>Pseudomonadota</taxon>
        <taxon>Alphaproteobacteria</taxon>
        <taxon>Caulobacterales</taxon>
        <taxon>Caulobacteraceae</taxon>
        <taxon>Brevundimonas</taxon>
    </lineage>
</organism>
<dbReference type="Proteomes" id="UP000595448">
    <property type="component" value="Chromosome"/>
</dbReference>
<name>A0ABX7BNR1_9CAUL</name>
<reference evidence="1 2" key="1">
    <citation type="submission" date="2021-01" db="EMBL/GenBank/DDBJ databases">
        <title>Brevundimonas vitis sp. nov., an bacterium isolated from grape (Vitis vinifera).</title>
        <authorList>
            <person name="Jiang L."/>
            <person name="Lee J."/>
        </authorList>
    </citation>
    <scope>NUCLEOTIDE SEQUENCE [LARGE SCALE GENOMIC DNA]</scope>
    <source>
        <strain evidence="1 2">GRTSA-9</strain>
    </source>
</reference>
<evidence type="ECO:0000313" key="1">
    <source>
        <dbReference type="EMBL" id="QQQ19224.1"/>
    </source>
</evidence>
<keyword evidence="2" id="KW-1185">Reference proteome</keyword>
<dbReference type="PANTHER" id="PTHR20974:SF0">
    <property type="entry name" value="UPF0585 PROTEIN CG18661"/>
    <property type="match status" value="1"/>
</dbReference>
<accession>A0ABX7BNR1</accession>
<dbReference type="InterPro" id="IPR010342">
    <property type="entry name" value="DUF938"/>
</dbReference>
<dbReference type="RefSeq" id="WP_201103575.1">
    <property type="nucleotide sequence ID" value="NZ_CP067977.1"/>
</dbReference>
<sequence>MQTMDSTNRLEDGALSSPAAQRNAQAILDILKAHLPARGPVLEIASGTGLHAATFAAALPDVHWIPSDPDPEARASLRAWKARTGLANLAEPLALDVERAETWPQAPLNAIVCINMIHISPWSATEGLMAGAGRLLSNPGGLLMLYGPYREADIETAPSNESFDSALKARDPSWGLRDRDAVVSEARAHGLHLTLRIAMPANNIVLLFRRA</sequence>
<dbReference type="InterPro" id="IPR029063">
    <property type="entry name" value="SAM-dependent_MTases_sf"/>
</dbReference>
<dbReference type="Gene3D" id="3.40.50.150">
    <property type="entry name" value="Vaccinia Virus protein VP39"/>
    <property type="match status" value="1"/>
</dbReference>
<dbReference type="SUPFAM" id="SSF53335">
    <property type="entry name" value="S-adenosyl-L-methionine-dependent methyltransferases"/>
    <property type="match status" value="1"/>
</dbReference>